<feature type="chain" id="PRO_5045524573" evidence="3">
    <location>
        <begin position="22"/>
        <end position="547"/>
    </location>
</feature>
<feature type="domain" description="SLH" evidence="5">
    <location>
        <begin position="102"/>
        <end position="166"/>
    </location>
</feature>
<dbReference type="InterPro" id="IPR001119">
    <property type="entry name" value="SLH_dom"/>
</dbReference>
<dbReference type="Proteomes" id="UP001652431">
    <property type="component" value="Unassembled WGS sequence"/>
</dbReference>
<protein>
    <submittedName>
        <fullName evidence="6">S-layer homology domain-containing protein</fullName>
    </submittedName>
</protein>
<keyword evidence="1" id="KW-0808">Transferase</keyword>
<dbReference type="EMBL" id="JAOQJU010000002">
    <property type="protein sequence ID" value="MCU6685532.1"/>
    <property type="molecule type" value="Genomic_DNA"/>
</dbReference>
<dbReference type="SMART" id="SM00450">
    <property type="entry name" value="RHOD"/>
    <property type="match status" value="2"/>
</dbReference>
<proteinExistence type="predicted"/>
<feature type="domain" description="Rhodanese" evidence="4">
    <location>
        <begin position="262"/>
        <end position="380"/>
    </location>
</feature>
<dbReference type="SUPFAM" id="SSF52821">
    <property type="entry name" value="Rhodanese/Cell cycle control phosphatase"/>
    <property type="match status" value="2"/>
</dbReference>
<keyword evidence="2" id="KW-0677">Repeat</keyword>
<reference evidence="6 7" key="1">
    <citation type="journal article" date="2021" name="ISME Commun">
        <title>Automated analysis of genomic sequences facilitates high-throughput and comprehensive description of bacteria.</title>
        <authorList>
            <person name="Hitch T.C.A."/>
        </authorList>
    </citation>
    <scope>NUCLEOTIDE SEQUENCE [LARGE SCALE GENOMIC DNA]</scope>
    <source>
        <strain evidence="6 7">Sanger_03</strain>
    </source>
</reference>
<keyword evidence="7" id="KW-1185">Reference proteome</keyword>
<feature type="domain" description="Rhodanese" evidence="4">
    <location>
        <begin position="417"/>
        <end position="532"/>
    </location>
</feature>
<dbReference type="RefSeq" id="WP_158368017.1">
    <property type="nucleotide sequence ID" value="NZ_JAOQJU010000002.1"/>
</dbReference>
<dbReference type="Gene3D" id="3.40.250.10">
    <property type="entry name" value="Rhodanese-like domain"/>
    <property type="match status" value="2"/>
</dbReference>
<evidence type="ECO:0000259" key="4">
    <source>
        <dbReference type="PROSITE" id="PS50206"/>
    </source>
</evidence>
<dbReference type="PROSITE" id="PS51272">
    <property type="entry name" value="SLH"/>
    <property type="match status" value="3"/>
</dbReference>
<feature type="domain" description="SLH" evidence="5">
    <location>
        <begin position="42"/>
        <end position="101"/>
    </location>
</feature>
<evidence type="ECO:0000313" key="7">
    <source>
        <dbReference type="Proteomes" id="UP001652431"/>
    </source>
</evidence>
<dbReference type="PANTHER" id="PTHR11364">
    <property type="entry name" value="THIOSULFATE SULFERTANSFERASE"/>
    <property type="match status" value="1"/>
</dbReference>
<dbReference type="InterPro" id="IPR045078">
    <property type="entry name" value="TST/MPST-like"/>
</dbReference>
<evidence type="ECO:0000259" key="5">
    <source>
        <dbReference type="PROSITE" id="PS51272"/>
    </source>
</evidence>
<feature type="signal peptide" evidence="3">
    <location>
        <begin position="1"/>
        <end position="21"/>
    </location>
</feature>
<dbReference type="InterPro" id="IPR036873">
    <property type="entry name" value="Rhodanese-like_dom_sf"/>
</dbReference>
<evidence type="ECO:0000256" key="2">
    <source>
        <dbReference type="ARBA" id="ARBA00022737"/>
    </source>
</evidence>
<dbReference type="PANTHER" id="PTHR11364:SF27">
    <property type="entry name" value="SULFURTRANSFERASE"/>
    <property type="match status" value="1"/>
</dbReference>
<sequence>MKKQILALFLVGAMIFGSASAIFAEKSADNVVAAINDGQENDSLPFTDVPEGSWYYDYVKSVREQGLMTGLDDTTFGPASELVRAQFAVIIYRMEGSPEVDSSENPFPDNTEDWYKNAVIWANKEGIITGYSDSGMFGPNDAVTREQMAALMYRYAAYKGYDIADQTDIHRFPDAGDVQEFAKKAISWTVKVGIISGDNGKLNPQGSANRAVGATIIDRFVKKMTREVFVSPEWVKSVIDGELPASENYLVANVDWYGRTTYDEGHLPGAVYMTSNEVEYTDWEPWPEEGDIGDGLDDLTGKPYDVYNLYNLRTPEELAAFLKKFGIESDTTLILYSSNTSIDSSVSRVAMGCLYAGVENVKIMDGGLELWKEKELPLTTEETLPVAGDDSYDFGAEIPAHPEYIMSIEDVQENLENNPDFRLVSIRRREEFTGEISGYKYIPKTGEPKGAIWGRNSDAYIEEDGTVVGIDVVESILAEANSSLDNELSFYCGTGWRATIPFFICYQEGMDNVTLYDGGWYQWQLSDPEEYPIQQITPEEAAANVLK</sequence>
<accession>A0ABT2RJE3</accession>
<dbReference type="PROSITE" id="PS50206">
    <property type="entry name" value="RHODANESE_3"/>
    <property type="match status" value="2"/>
</dbReference>
<evidence type="ECO:0000313" key="6">
    <source>
        <dbReference type="EMBL" id="MCU6685532.1"/>
    </source>
</evidence>
<feature type="domain" description="SLH" evidence="5">
    <location>
        <begin position="169"/>
        <end position="231"/>
    </location>
</feature>
<comment type="caution">
    <text evidence="6">The sequence shown here is derived from an EMBL/GenBank/DDBJ whole genome shotgun (WGS) entry which is preliminary data.</text>
</comment>
<gene>
    <name evidence="6" type="ORF">OCV99_02995</name>
</gene>
<dbReference type="Pfam" id="PF00395">
    <property type="entry name" value="SLH"/>
    <property type="match status" value="3"/>
</dbReference>
<organism evidence="6 7">
    <name type="scientific">Dorea acetigenes</name>
    <dbReference type="NCBI Taxonomy" id="2981787"/>
    <lineage>
        <taxon>Bacteria</taxon>
        <taxon>Bacillati</taxon>
        <taxon>Bacillota</taxon>
        <taxon>Clostridia</taxon>
        <taxon>Lachnospirales</taxon>
        <taxon>Lachnospiraceae</taxon>
        <taxon>Dorea</taxon>
    </lineage>
</organism>
<keyword evidence="3" id="KW-0732">Signal</keyword>
<name>A0ABT2RJE3_9FIRM</name>
<evidence type="ECO:0000256" key="1">
    <source>
        <dbReference type="ARBA" id="ARBA00022679"/>
    </source>
</evidence>
<evidence type="ECO:0000256" key="3">
    <source>
        <dbReference type="SAM" id="SignalP"/>
    </source>
</evidence>
<dbReference type="InterPro" id="IPR001763">
    <property type="entry name" value="Rhodanese-like_dom"/>
</dbReference>
<dbReference type="Pfam" id="PF00581">
    <property type="entry name" value="Rhodanese"/>
    <property type="match status" value="2"/>
</dbReference>